<keyword evidence="7" id="KW-1185">Reference proteome</keyword>
<evidence type="ECO:0000259" key="4">
    <source>
        <dbReference type="PROSITE" id="PS51831"/>
    </source>
</evidence>
<dbReference type="Pfam" id="PF19296">
    <property type="entry name" value="RelA_AH_RIS"/>
    <property type="match status" value="1"/>
</dbReference>
<dbReference type="GO" id="GO:0005886">
    <property type="term" value="C:plasma membrane"/>
    <property type="evidence" value="ECO:0007669"/>
    <property type="project" value="TreeGrafter"/>
</dbReference>
<dbReference type="InterPro" id="IPR045865">
    <property type="entry name" value="ACT-like_dom_sf"/>
</dbReference>
<dbReference type="PROSITE" id="PS51831">
    <property type="entry name" value="HD"/>
    <property type="match status" value="1"/>
</dbReference>
<dbReference type="FunFam" id="1.10.3210.10:FF:000001">
    <property type="entry name" value="GTP pyrophosphokinase RelA"/>
    <property type="match status" value="1"/>
</dbReference>
<dbReference type="CDD" id="cd05399">
    <property type="entry name" value="NT_Rel-Spo_like"/>
    <property type="match status" value="1"/>
</dbReference>
<dbReference type="SUPFAM" id="SSF109604">
    <property type="entry name" value="HD-domain/PDEase-like"/>
    <property type="match status" value="1"/>
</dbReference>
<evidence type="ECO:0000259" key="5">
    <source>
        <dbReference type="PROSITE" id="PS51880"/>
    </source>
</evidence>
<dbReference type="InterPro" id="IPR012675">
    <property type="entry name" value="Beta-grasp_dom_sf"/>
</dbReference>
<evidence type="ECO:0000313" key="7">
    <source>
        <dbReference type="Proteomes" id="UP000594468"/>
    </source>
</evidence>
<dbReference type="GO" id="GO:0008728">
    <property type="term" value="F:GTP diphosphokinase activity"/>
    <property type="evidence" value="ECO:0007669"/>
    <property type="project" value="TreeGrafter"/>
</dbReference>
<dbReference type="InterPro" id="IPR006674">
    <property type="entry name" value="HD_domain"/>
</dbReference>
<evidence type="ECO:0000256" key="2">
    <source>
        <dbReference type="RuleBase" id="RU003847"/>
    </source>
</evidence>
<dbReference type="Pfam" id="PF02824">
    <property type="entry name" value="TGS"/>
    <property type="match status" value="1"/>
</dbReference>
<dbReference type="InterPro" id="IPR004095">
    <property type="entry name" value="TGS"/>
</dbReference>
<dbReference type="GO" id="GO:0008893">
    <property type="term" value="F:guanosine-3',5'-bis(diphosphate) 3'-diphosphatase activity"/>
    <property type="evidence" value="ECO:0007669"/>
    <property type="project" value="TreeGrafter"/>
</dbReference>
<dbReference type="Gene3D" id="3.30.460.10">
    <property type="entry name" value="Beta Polymerase, domain 2"/>
    <property type="match status" value="1"/>
</dbReference>
<proteinExistence type="inferred from homology"/>
<accession>A0A7S8E6T9</accession>
<dbReference type="CDD" id="cd00077">
    <property type="entry name" value="HDc"/>
    <property type="match status" value="1"/>
</dbReference>
<dbReference type="InterPro" id="IPR043519">
    <property type="entry name" value="NT_sf"/>
</dbReference>
<dbReference type="Pfam" id="PF13291">
    <property type="entry name" value="ACT_4"/>
    <property type="match status" value="1"/>
</dbReference>
<organism evidence="6 7">
    <name type="scientific">Phototrophicus methaneseepsis</name>
    <dbReference type="NCBI Taxonomy" id="2710758"/>
    <lineage>
        <taxon>Bacteria</taxon>
        <taxon>Bacillati</taxon>
        <taxon>Chloroflexota</taxon>
        <taxon>Candidatus Thermofontia</taxon>
        <taxon>Phototrophicales</taxon>
        <taxon>Phototrophicaceae</taxon>
        <taxon>Phototrophicus</taxon>
    </lineage>
</organism>
<dbReference type="InterPro" id="IPR007685">
    <property type="entry name" value="RelA_SpoT"/>
</dbReference>
<dbReference type="FunFam" id="3.10.20.30:FF:000002">
    <property type="entry name" value="GTP pyrophosphokinase (RelA/SpoT)"/>
    <property type="match status" value="1"/>
</dbReference>
<gene>
    <name evidence="6" type="ORF">G4Y79_17315</name>
</gene>
<dbReference type="PANTHER" id="PTHR21262:SF31">
    <property type="entry name" value="GTP PYROPHOSPHOKINASE"/>
    <property type="match status" value="1"/>
</dbReference>
<dbReference type="KEGG" id="pmet:G4Y79_17315"/>
<dbReference type="AlphaFoldDB" id="A0A7S8E6T9"/>
<dbReference type="CDD" id="cd04876">
    <property type="entry name" value="ACT_RelA-SpoT"/>
    <property type="match status" value="1"/>
</dbReference>
<dbReference type="GO" id="GO:0015969">
    <property type="term" value="P:guanosine tetraphosphate metabolic process"/>
    <property type="evidence" value="ECO:0007669"/>
    <property type="project" value="InterPro"/>
</dbReference>
<dbReference type="GO" id="GO:0042594">
    <property type="term" value="P:response to starvation"/>
    <property type="evidence" value="ECO:0007669"/>
    <property type="project" value="TreeGrafter"/>
</dbReference>
<dbReference type="Gene3D" id="3.30.70.260">
    <property type="match status" value="1"/>
</dbReference>
<dbReference type="InterPro" id="IPR033655">
    <property type="entry name" value="TGS_RelA/SpoT"/>
</dbReference>
<evidence type="ECO:0000256" key="1">
    <source>
        <dbReference type="ARBA" id="ARBA00025704"/>
    </source>
</evidence>
<dbReference type="Pfam" id="PF04607">
    <property type="entry name" value="RelA_SpoT"/>
    <property type="match status" value="1"/>
</dbReference>
<name>A0A7S8E6T9_9CHLR</name>
<dbReference type="InterPro" id="IPR002912">
    <property type="entry name" value="ACT_dom"/>
</dbReference>
<dbReference type="PANTHER" id="PTHR21262">
    <property type="entry name" value="GUANOSINE-3',5'-BIS DIPHOSPHATE 3'-PYROPHOSPHOHYDROLASE"/>
    <property type="match status" value="1"/>
</dbReference>
<protein>
    <submittedName>
        <fullName evidence="6">Bifunctional (P)ppGpp synthetase/guanosine-3',5'-bis(Diphosphate) 3'-pyrophosphohydrolase</fullName>
    </submittedName>
</protein>
<comment type="similarity">
    <text evidence="2">Belongs to the relA/spoT family.</text>
</comment>
<reference evidence="6 7" key="1">
    <citation type="submission" date="2020-02" db="EMBL/GenBank/DDBJ databases">
        <authorList>
            <person name="Zheng R.K."/>
            <person name="Sun C.M."/>
        </authorList>
    </citation>
    <scope>NUCLEOTIDE SEQUENCE [LARGE SCALE GENOMIC DNA]</scope>
    <source>
        <strain evidence="7">rifampicinis</strain>
    </source>
</reference>
<dbReference type="SMART" id="SM00954">
    <property type="entry name" value="RelA_SpoT"/>
    <property type="match status" value="1"/>
</dbReference>
<dbReference type="FunFam" id="3.30.460.10:FF:000001">
    <property type="entry name" value="GTP pyrophosphokinase RelA"/>
    <property type="match status" value="1"/>
</dbReference>
<dbReference type="NCBIfam" id="TIGR00691">
    <property type="entry name" value="spoT_relA"/>
    <property type="match status" value="1"/>
</dbReference>
<dbReference type="Proteomes" id="UP000594468">
    <property type="component" value="Chromosome"/>
</dbReference>
<dbReference type="CDD" id="cd01668">
    <property type="entry name" value="TGS_RSH"/>
    <property type="match status" value="1"/>
</dbReference>
<sequence>MVAANAYPVDLQDLLSRLSYTTPHDVSMIEHAYFKAQAAHEGQTRKSGEPYFTHCVAVAGILADLNLDSVTIAAGLLHDVLEDTQVTEDELIDEFGTDVTRLVEGVTKLTNLPIKDLGQNPDHVRTGVVNKELEYFRKMFMMMDDDVRVVLVKLADRLHNMRTLTYMPLHKQKRIAQETLDIFAPLANRLGIWQLKWELEDLSFRYLEPDAYRAIASSLDERRADRERYIQEVANKLRVELDKYNIQDVTITGRPKHIFSIYRKMQRKSLPLDQIYDVRAVRVIVEREEHCYLVLGIVHRLWRPIPGEFDDYIAAPKDNFYRSLHTAVLNEHGKTLEVQIRTREMHEHAEYGIAAHWRYKEGKKEVYDEAFEKRIAYLRRLMENGVDSREDAATFLDRMKTEVFQDRVYAFTPKGDIIDLPVGATPIDFAYHIHTDVGHRCRGAKIHGRLVGLDYQLKTGDQVTIQTAKRGGPSMDWLNQDLGYVKTSRARGKIRHWFRRQNREKHVSLGREALERELRRLGVLDKLSFDSVAHLFDMDHAEELLAAIGAGDITGAQITNKVLESERRAQRTEDTFDEIVKRPSTRTIASIDEGVSITGTSGLLVSLAKCCNPTPGEEIIGYVTRGRGVTVHRADCVNITALPEKERERLLDVAWGHVTEEHRYSVPLEVIANDREGLLRDITTMIADEKVNISTVNVKTRQHIAILSLILDIADSQQLARIIRKIESIPNVVEAHRRNHV</sequence>
<dbReference type="InterPro" id="IPR003607">
    <property type="entry name" value="HD/PDEase_dom"/>
</dbReference>
<dbReference type="PROSITE" id="PS51671">
    <property type="entry name" value="ACT"/>
    <property type="match status" value="1"/>
</dbReference>
<dbReference type="InterPro" id="IPR004811">
    <property type="entry name" value="RelA/Spo_fam"/>
</dbReference>
<dbReference type="Gene3D" id="1.10.3210.10">
    <property type="entry name" value="Hypothetical protein af1432"/>
    <property type="match status" value="1"/>
</dbReference>
<dbReference type="SUPFAM" id="SSF81271">
    <property type="entry name" value="TGS-like"/>
    <property type="match status" value="1"/>
</dbReference>
<dbReference type="Pfam" id="PF13328">
    <property type="entry name" value="HD_4"/>
    <property type="match status" value="1"/>
</dbReference>
<comment type="pathway">
    <text evidence="1">Purine metabolism.</text>
</comment>
<dbReference type="Gene3D" id="3.10.20.30">
    <property type="match status" value="1"/>
</dbReference>
<dbReference type="InterPro" id="IPR045600">
    <property type="entry name" value="RelA/SpoT_AH_RIS"/>
</dbReference>
<dbReference type="PROSITE" id="PS51880">
    <property type="entry name" value="TGS"/>
    <property type="match status" value="1"/>
</dbReference>
<dbReference type="EMBL" id="CP062983">
    <property type="protein sequence ID" value="QPC81441.1"/>
    <property type="molecule type" value="Genomic_DNA"/>
</dbReference>
<feature type="domain" description="TGS" evidence="5">
    <location>
        <begin position="406"/>
        <end position="467"/>
    </location>
</feature>
<evidence type="ECO:0000313" key="6">
    <source>
        <dbReference type="EMBL" id="QPC81441.1"/>
    </source>
</evidence>
<dbReference type="SUPFAM" id="SSF55021">
    <property type="entry name" value="ACT-like"/>
    <property type="match status" value="1"/>
</dbReference>
<dbReference type="RefSeq" id="WP_195169514.1">
    <property type="nucleotide sequence ID" value="NZ_CP062983.1"/>
</dbReference>
<keyword evidence="6" id="KW-0378">Hydrolase</keyword>
<comment type="function">
    <text evidence="2">In eubacteria ppGpp (guanosine 3'-diphosphate 5'-diphosphate) is a mediator of the stringent response that coordinates a variety of cellular activities in response to changes in nutritional abundance.</text>
</comment>
<feature type="domain" description="ACT" evidence="3">
    <location>
        <begin position="667"/>
        <end position="740"/>
    </location>
</feature>
<dbReference type="InterPro" id="IPR012676">
    <property type="entry name" value="TGS-like"/>
</dbReference>
<feature type="domain" description="HD" evidence="4">
    <location>
        <begin position="51"/>
        <end position="161"/>
    </location>
</feature>
<dbReference type="SMART" id="SM00471">
    <property type="entry name" value="HDc"/>
    <property type="match status" value="1"/>
</dbReference>
<dbReference type="SUPFAM" id="SSF81301">
    <property type="entry name" value="Nucleotidyltransferase"/>
    <property type="match status" value="1"/>
</dbReference>
<evidence type="ECO:0000259" key="3">
    <source>
        <dbReference type="PROSITE" id="PS51671"/>
    </source>
</evidence>